<feature type="domain" description="Homing endonuclease LAGLIDADG" evidence="1">
    <location>
        <begin position="59"/>
        <end position="163"/>
    </location>
</feature>
<organism evidence="2">
    <name type="scientific">Lobochlamys segnis</name>
    <dbReference type="NCBI Taxonomy" id="52035"/>
    <lineage>
        <taxon>Eukaryota</taxon>
        <taxon>Viridiplantae</taxon>
        <taxon>Chlorophyta</taxon>
        <taxon>core chlorophytes</taxon>
        <taxon>Chlorophyceae</taxon>
        <taxon>CS clade</taxon>
        <taxon>Chlamydomonadales</taxon>
        <taxon>Chlamydomonadaceae</taxon>
        <taxon>Lobochlamys</taxon>
    </lineage>
</organism>
<dbReference type="GO" id="GO:0004519">
    <property type="term" value="F:endonuclease activity"/>
    <property type="evidence" value="ECO:0007669"/>
    <property type="project" value="UniProtKB-KW"/>
</dbReference>
<evidence type="ECO:0000313" key="3">
    <source>
        <dbReference type="EMBL" id="ALO21040.1"/>
    </source>
</evidence>
<dbReference type="AlphaFoldDB" id="Q8WKZ8"/>
<dbReference type="PANTHER" id="PTHR36181:SF4">
    <property type="entry name" value="LAGLIDADG ENDONUCLEASE"/>
    <property type="match status" value="1"/>
</dbReference>
<keyword evidence="3" id="KW-0378">Hydrolase</keyword>
<geneLocation type="chloroplast" evidence="2"/>
<dbReference type="InterPro" id="IPR051289">
    <property type="entry name" value="LAGLIDADG_Endonuclease"/>
</dbReference>
<dbReference type="InterPro" id="IPR027434">
    <property type="entry name" value="Homing_endonucl"/>
</dbReference>
<keyword evidence="3" id="KW-0540">Nuclease</keyword>
<dbReference type="EMBL" id="KT624818">
    <property type="protein sequence ID" value="ALO21040.1"/>
    <property type="molecule type" value="Genomic_DNA"/>
</dbReference>
<keyword evidence="2" id="KW-0150">Chloroplast</keyword>
<keyword evidence="2" id="KW-0934">Plastid</keyword>
<reference evidence="3" key="3">
    <citation type="journal article" date="2015" name="BMC Evol. Biol.">
        <title>Chloroplast phylogenomic analysis of chlorophyte green algae identifies a novel lineage sister to the Sphaeropleales (Chlorophyceae).</title>
        <authorList>
            <person name="Lemieux C."/>
            <person name="Vincent A.T."/>
            <person name="Labarre A."/>
            <person name="Otis C."/>
            <person name="Turmel M."/>
        </authorList>
    </citation>
    <scope>NUCLEOTIDE SEQUENCE</scope>
</reference>
<dbReference type="InterPro" id="IPR004860">
    <property type="entry name" value="LAGLIDADG_dom"/>
</dbReference>
<dbReference type="Gene3D" id="3.10.28.10">
    <property type="entry name" value="Homing endonucleases"/>
    <property type="match status" value="1"/>
</dbReference>
<name>Q8WKZ8_9CHLO</name>
<accession>Q8WKZ8</accession>
<proteinExistence type="predicted"/>
<gene>
    <name evidence="3" type="primary">orf214</name>
</gene>
<sequence length="214" mass="24628">MSLQKPIVLKPGEKLSDDFLEEIREMNAGKPDFPTYKNRVRTLFGLAPVIITEEKKLFLGGFTEGEGSISVSAKKNPNASFGVEIDPLFNITQHINGVAHLYDALEIFGTGRIRFKSSSNATLVFSIETRLSLVQKVCPFFEKYIIPYASPVKKKRFKNFEKVLSLFDEGAHLDRDRFINEILPLWDDMRMQFFEKQTFKTLEEAQDFARNYSR</sequence>
<dbReference type="PANTHER" id="PTHR36181">
    <property type="entry name" value="INTRON-ENCODED ENDONUCLEASE AI3-RELATED"/>
    <property type="match status" value="1"/>
</dbReference>
<dbReference type="GO" id="GO:0005739">
    <property type="term" value="C:mitochondrion"/>
    <property type="evidence" value="ECO:0007669"/>
    <property type="project" value="UniProtKB-ARBA"/>
</dbReference>
<dbReference type="SUPFAM" id="SSF55608">
    <property type="entry name" value="Homing endonucleases"/>
    <property type="match status" value="1"/>
</dbReference>
<reference evidence="2" key="1">
    <citation type="journal article" date="1997" name="Nucleic Acids Res.">
        <title>Evolutionarily conserved and functionally important residues in the I-CeuI homing endonuclease.</title>
        <authorList>
            <person name="Turmel M."/>
            <person name="Otis C."/>
            <person name="Cote V."/>
            <person name="Lemieux C."/>
        </authorList>
    </citation>
    <scope>NUCLEOTIDE SEQUENCE</scope>
</reference>
<evidence type="ECO:0000313" key="2">
    <source>
        <dbReference type="EMBL" id="AAL34373.1"/>
    </source>
</evidence>
<protein>
    <submittedName>
        <fullName evidence="3">Putative LAGLIDADG homing endonuclease</fullName>
    </submittedName>
</protein>
<dbReference type="EMBL" id="L43503">
    <property type="protein sequence ID" value="AAL34373.1"/>
    <property type="molecule type" value="Genomic_DNA"/>
</dbReference>
<evidence type="ECO:0000259" key="1">
    <source>
        <dbReference type="Pfam" id="PF00961"/>
    </source>
</evidence>
<dbReference type="Pfam" id="PF00961">
    <property type="entry name" value="LAGLIDADG_1"/>
    <property type="match status" value="1"/>
</dbReference>
<keyword evidence="3" id="KW-0255">Endonuclease</keyword>
<reference evidence="2" key="2">
    <citation type="journal article" date="2006" name="BMC Biol.">
        <title>The complete chloroplast DNA sequence of the green alga Oltmannsiellopsis viridis reveals a distinctive quadripartite architecture in the chloroplast genome of early diverging ulvophytes.</title>
        <authorList>
            <person name="Pombert J.F."/>
            <person name="Lemieux C."/>
            <person name="Turmel M."/>
        </authorList>
    </citation>
    <scope>NUCLEOTIDE SEQUENCE</scope>
</reference>